<reference evidence="1" key="1">
    <citation type="submission" date="2021-01" db="EMBL/GenBank/DDBJ databases">
        <authorList>
            <person name="Sun Q."/>
        </authorList>
    </citation>
    <scope>NUCLEOTIDE SEQUENCE</scope>
    <source>
        <strain evidence="1">YIM B02566</strain>
    </source>
</reference>
<organism evidence="1 2">
    <name type="scientific">Taklimakanibacter albus</name>
    <dbReference type="NCBI Taxonomy" id="2800327"/>
    <lineage>
        <taxon>Bacteria</taxon>
        <taxon>Pseudomonadati</taxon>
        <taxon>Pseudomonadota</taxon>
        <taxon>Alphaproteobacteria</taxon>
        <taxon>Hyphomicrobiales</taxon>
        <taxon>Aestuariivirgaceae</taxon>
        <taxon>Taklimakanibacter</taxon>
    </lineage>
</organism>
<accession>A0ACC5RD28</accession>
<evidence type="ECO:0000313" key="2">
    <source>
        <dbReference type="Proteomes" id="UP000616151"/>
    </source>
</evidence>
<gene>
    <name evidence="1" type="ORF">JHL16_29550</name>
</gene>
<name>A0ACC5RD28_9HYPH</name>
<proteinExistence type="predicted"/>
<dbReference type="Proteomes" id="UP000616151">
    <property type="component" value="Unassembled WGS sequence"/>
</dbReference>
<dbReference type="EMBL" id="JAENHL010000008">
    <property type="protein sequence ID" value="MBK1870547.1"/>
    <property type="molecule type" value="Genomic_DNA"/>
</dbReference>
<keyword evidence="2" id="KW-1185">Reference proteome</keyword>
<evidence type="ECO:0000313" key="1">
    <source>
        <dbReference type="EMBL" id="MBK1870547.1"/>
    </source>
</evidence>
<protein>
    <submittedName>
        <fullName evidence="1">Uncharacterized protein</fullName>
    </submittedName>
</protein>
<sequence>MKTFLAASMLVASISFAPLAMAKMSQADCQATWKKADVNSDGKMDGKEAKPFIEAMTVAKQKPMDSTGKSLQSGEFLKSCQAGTFDSVKL</sequence>
<comment type="caution">
    <text evidence="1">The sequence shown here is derived from an EMBL/GenBank/DDBJ whole genome shotgun (WGS) entry which is preliminary data.</text>
</comment>